<protein>
    <recommendedName>
        <fullName evidence="6">Transporter</fullName>
    </recommendedName>
</protein>
<feature type="transmembrane region" description="Helical" evidence="7">
    <location>
        <begin position="12"/>
        <end position="32"/>
    </location>
</feature>
<keyword evidence="3 6" id="KW-0812">Transmembrane</keyword>
<feature type="transmembrane region" description="Helical" evidence="7">
    <location>
        <begin position="253"/>
        <end position="275"/>
    </location>
</feature>
<organism evidence="8 9">
    <name type="scientific">Paenibacillus chartarius</name>
    <dbReference type="NCBI Taxonomy" id="747481"/>
    <lineage>
        <taxon>Bacteria</taxon>
        <taxon>Bacillati</taxon>
        <taxon>Bacillota</taxon>
        <taxon>Bacilli</taxon>
        <taxon>Bacillales</taxon>
        <taxon>Paenibacillaceae</taxon>
        <taxon>Paenibacillus</taxon>
    </lineage>
</organism>
<evidence type="ECO:0000256" key="6">
    <source>
        <dbReference type="RuleBase" id="RU003732"/>
    </source>
</evidence>
<comment type="subcellular location">
    <subcellularLocation>
        <location evidence="1">Membrane</location>
        <topology evidence="1">Multi-pass membrane protein</topology>
    </subcellularLocation>
</comment>
<feature type="transmembrane region" description="Helical" evidence="7">
    <location>
        <begin position="303"/>
        <end position="331"/>
    </location>
</feature>
<feature type="transmembrane region" description="Helical" evidence="7">
    <location>
        <begin position="386"/>
        <end position="404"/>
    </location>
</feature>
<feature type="transmembrane region" description="Helical" evidence="7">
    <location>
        <begin position="147"/>
        <end position="165"/>
    </location>
</feature>
<dbReference type="PRINTS" id="PR00176">
    <property type="entry name" value="NANEUSMPORT"/>
</dbReference>
<keyword evidence="2 6" id="KW-0813">Transport</keyword>
<feature type="transmembrane region" description="Helical" evidence="7">
    <location>
        <begin position="44"/>
        <end position="68"/>
    </location>
</feature>
<dbReference type="RefSeq" id="WP_377473076.1">
    <property type="nucleotide sequence ID" value="NZ_JBHLWN010000100.1"/>
</dbReference>
<dbReference type="NCBIfam" id="NF037979">
    <property type="entry name" value="Na_transp"/>
    <property type="match status" value="1"/>
</dbReference>
<dbReference type="PROSITE" id="PS50267">
    <property type="entry name" value="NA_NEUROTRAN_SYMP_3"/>
    <property type="match status" value="1"/>
</dbReference>
<evidence type="ECO:0000256" key="7">
    <source>
        <dbReference type="SAM" id="Phobius"/>
    </source>
</evidence>
<dbReference type="PROSITE" id="PS00610">
    <property type="entry name" value="NA_NEUROTRAN_SYMP_1"/>
    <property type="match status" value="1"/>
</dbReference>
<evidence type="ECO:0000256" key="5">
    <source>
        <dbReference type="ARBA" id="ARBA00023136"/>
    </source>
</evidence>
<dbReference type="InterPro" id="IPR037272">
    <property type="entry name" value="SNS_sf"/>
</dbReference>
<sequence length="446" mass="47721">MSNSTSKKKERFTSSGFILAAIGSAVGLGNMWKFPYITGKHGGAAFFLLFIVCLLLVGLPILLAEMTIGRGGRGSASSSFYNLSGNKFWGFLGFLSVLTPFLIMSYYAVVAGWTLHYAVQSFGGALNGQGIDFKQQFVDFAASGMPVVWQAVVMVICGGVIAKGVSGGIEKFNKILIPGFLIILIVLMVRSVSLPGAAAGIEFFLKPDFAKLDAESALVALGHAFFSLSLGMGIMITYGSYVEKQQSLGKATFAIGLGDLIYAFIAGLIIFPTVFSYGLEPGEGVGLAFMALPAAFAQMPFGWLFGGMFFLLLAIAALTSAVSILEVPVAYAMQKWQWSRKKAAVIISTVCFVLGVPAALSVTGVLNSFQPGGKTIFDWFDFSTSYVLMPICGMVVTLFTGYAWKRAGEEAGLKGFGYKLWMVLLRFVSPVLILLIFLYSVGIISV</sequence>
<comment type="similarity">
    <text evidence="6">Belongs to the sodium:neurotransmitter symporter (SNF) (TC 2.A.22) family.</text>
</comment>
<dbReference type="CDD" id="cd10336">
    <property type="entry name" value="SLC6sbd_Tyt1-Like"/>
    <property type="match status" value="1"/>
</dbReference>
<keyword evidence="5 7" id="KW-0472">Membrane</keyword>
<keyword evidence="6" id="KW-0769">Symport</keyword>
<evidence type="ECO:0000313" key="9">
    <source>
        <dbReference type="Proteomes" id="UP001589776"/>
    </source>
</evidence>
<feature type="transmembrane region" description="Helical" evidence="7">
    <location>
        <begin position="424"/>
        <end position="444"/>
    </location>
</feature>
<keyword evidence="9" id="KW-1185">Reference proteome</keyword>
<gene>
    <name evidence="8" type="ORF">ACFFK0_24810</name>
</gene>
<dbReference type="Proteomes" id="UP001589776">
    <property type="component" value="Unassembled WGS sequence"/>
</dbReference>
<evidence type="ECO:0000256" key="1">
    <source>
        <dbReference type="ARBA" id="ARBA00004141"/>
    </source>
</evidence>
<feature type="transmembrane region" description="Helical" evidence="7">
    <location>
        <begin position="217"/>
        <end position="241"/>
    </location>
</feature>
<keyword evidence="4 7" id="KW-1133">Transmembrane helix</keyword>
<feature type="transmembrane region" description="Helical" evidence="7">
    <location>
        <begin position="343"/>
        <end position="366"/>
    </location>
</feature>
<name>A0ABV6DSP8_9BACL</name>
<feature type="transmembrane region" description="Helical" evidence="7">
    <location>
        <begin position="177"/>
        <end position="205"/>
    </location>
</feature>
<dbReference type="EMBL" id="JBHLWN010000100">
    <property type="protein sequence ID" value="MFC0215622.1"/>
    <property type="molecule type" value="Genomic_DNA"/>
</dbReference>
<dbReference type="PANTHER" id="PTHR42948">
    <property type="entry name" value="TRANSPORTER"/>
    <property type="match status" value="1"/>
</dbReference>
<dbReference type="PANTHER" id="PTHR42948:SF1">
    <property type="entry name" value="TRANSPORTER"/>
    <property type="match status" value="1"/>
</dbReference>
<proteinExistence type="inferred from homology"/>
<dbReference type="InterPro" id="IPR047218">
    <property type="entry name" value="YocR/YhdH-like"/>
</dbReference>
<reference evidence="8 9" key="1">
    <citation type="submission" date="2024-09" db="EMBL/GenBank/DDBJ databases">
        <authorList>
            <person name="Sun Q."/>
            <person name="Mori K."/>
        </authorList>
    </citation>
    <scope>NUCLEOTIDE SEQUENCE [LARGE SCALE GENOMIC DNA]</scope>
    <source>
        <strain evidence="8 9">CCM 7759</strain>
    </source>
</reference>
<comment type="caution">
    <text evidence="8">The sequence shown here is derived from an EMBL/GenBank/DDBJ whole genome shotgun (WGS) entry which is preliminary data.</text>
</comment>
<evidence type="ECO:0000256" key="4">
    <source>
        <dbReference type="ARBA" id="ARBA00022989"/>
    </source>
</evidence>
<dbReference type="Pfam" id="PF00209">
    <property type="entry name" value="SNF"/>
    <property type="match status" value="2"/>
</dbReference>
<feature type="transmembrane region" description="Helical" evidence="7">
    <location>
        <begin position="88"/>
        <end position="109"/>
    </location>
</feature>
<evidence type="ECO:0000256" key="2">
    <source>
        <dbReference type="ARBA" id="ARBA00022448"/>
    </source>
</evidence>
<dbReference type="SUPFAM" id="SSF161070">
    <property type="entry name" value="SNF-like"/>
    <property type="match status" value="1"/>
</dbReference>
<evidence type="ECO:0000256" key="3">
    <source>
        <dbReference type="ARBA" id="ARBA00022692"/>
    </source>
</evidence>
<evidence type="ECO:0000313" key="8">
    <source>
        <dbReference type="EMBL" id="MFC0215622.1"/>
    </source>
</evidence>
<dbReference type="InterPro" id="IPR000175">
    <property type="entry name" value="Na/ntran_symport"/>
</dbReference>
<accession>A0ABV6DSP8</accession>